<dbReference type="Pfam" id="PF01636">
    <property type="entry name" value="APH"/>
    <property type="match status" value="1"/>
</dbReference>
<dbReference type="AlphaFoldDB" id="A0AA95I2V0"/>
<organism evidence="2 3">
    <name type="scientific">Paenibacillus woosongensis</name>
    <dbReference type="NCBI Taxonomy" id="307580"/>
    <lineage>
        <taxon>Bacteria</taxon>
        <taxon>Bacillati</taxon>
        <taxon>Bacillota</taxon>
        <taxon>Bacilli</taxon>
        <taxon>Bacillales</taxon>
        <taxon>Paenibacillaceae</taxon>
        <taxon>Paenibacillus</taxon>
    </lineage>
</organism>
<evidence type="ECO:0000313" key="3">
    <source>
        <dbReference type="Proteomes" id="UP001177943"/>
    </source>
</evidence>
<evidence type="ECO:0000259" key="1">
    <source>
        <dbReference type="Pfam" id="PF01636"/>
    </source>
</evidence>
<reference evidence="2" key="1">
    <citation type="submission" date="2023-05" db="EMBL/GenBank/DDBJ databases">
        <title>Comparative genomics of Bacillaceae isolates and their secondary metabolite potential.</title>
        <authorList>
            <person name="Song L."/>
            <person name="Nielsen L.J."/>
            <person name="Mohite O."/>
            <person name="Xu X."/>
            <person name="Weber T."/>
            <person name="Kovacs A.T."/>
        </authorList>
    </citation>
    <scope>NUCLEOTIDE SEQUENCE</scope>
    <source>
        <strain evidence="2">B2_4</strain>
    </source>
</reference>
<name>A0AA95I2V0_9BACL</name>
<feature type="domain" description="Aminoglycoside phosphotransferase" evidence="1">
    <location>
        <begin position="81"/>
        <end position="257"/>
    </location>
</feature>
<dbReference type="InterPro" id="IPR011009">
    <property type="entry name" value="Kinase-like_dom_sf"/>
</dbReference>
<proteinExistence type="predicted"/>
<sequence length="342" mass="39474">MNNMQEPNDVLIYVSESGELNDRYVWKREQLYQGMNGKFVERFYPSPERSYVFKPVTHEGNGDREAWVYEHVLSSFPPIYPQLIACSAPGRGEAGWGIFEDLGTISHRFDVRHALLVAKQMAWWHSYPPEHWGDVPDTGQKPGLRQMAADLSERKDEAELALEAAGLPRRCVDDILCNMNQAGAGLWAEEAKVLSHGDLHLGNYTVTESGELYILDWEHAHLNVPFWDLYYLIDMSHPRYPKQMTLAYRERILRYYLKQSAYYGKPWEDEETFMETYSLLAAVFSLWMLMLIANDLRQDGGVWSNAELLAQRSEVKASLYDCWSKITQKGQHASEKGRTSYA</sequence>
<accession>A0AA95I2V0</accession>
<dbReference type="SUPFAM" id="SSF56112">
    <property type="entry name" value="Protein kinase-like (PK-like)"/>
    <property type="match status" value="1"/>
</dbReference>
<dbReference type="Proteomes" id="UP001177943">
    <property type="component" value="Chromosome"/>
</dbReference>
<dbReference type="InterPro" id="IPR002575">
    <property type="entry name" value="Aminoglycoside_PTrfase"/>
</dbReference>
<dbReference type="EMBL" id="CP126084">
    <property type="protein sequence ID" value="WHX49529.1"/>
    <property type="molecule type" value="Genomic_DNA"/>
</dbReference>
<dbReference type="RefSeq" id="WP_283926727.1">
    <property type="nucleotide sequence ID" value="NZ_CP126084.1"/>
</dbReference>
<protein>
    <submittedName>
        <fullName evidence="2">Phosphotransferase</fullName>
    </submittedName>
</protein>
<dbReference type="Gene3D" id="3.90.1200.10">
    <property type="match status" value="1"/>
</dbReference>
<evidence type="ECO:0000313" key="2">
    <source>
        <dbReference type="EMBL" id="WHX49529.1"/>
    </source>
</evidence>
<dbReference type="KEGG" id="pwn:QNH46_02215"/>
<gene>
    <name evidence="2" type="ORF">QNH46_02215</name>
</gene>